<proteinExistence type="predicted"/>
<organism evidence="1 2">
    <name type="scientific">Erwinia amylovora NBRC 12687 = CFBP 1232</name>
    <dbReference type="NCBI Taxonomy" id="1219359"/>
    <lineage>
        <taxon>Bacteria</taxon>
        <taxon>Pseudomonadati</taxon>
        <taxon>Pseudomonadota</taxon>
        <taxon>Gammaproteobacteria</taxon>
        <taxon>Enterobacterales</taxon>
        <taxon>Erwiniaceae</taxon>
        <taxon>Erwinia</taxon>
    </lineage>
</organism>
<gene>
    <name evidence="1" type="ORF">BN437_2804</name>
</gene>
<evidence type="ECO:0000313" key="1">
    <source>
        <dbReference type="EMBL" id="CCO94714.1"/>
    </source>
</evidence>
<dbReference type="EMBL" id="CAPB01000033">
    <property type="protein sequence ID" value="CCO94714.1"/>
    <property type="molecule type" value="Genomic_DNA"/>
</dbReference>
<reference evidence="1 2" key="2">
    <citation type="submission" date="2013-04" db="EMBL/GenBank/DDBJ databases">
        <title>Comparative genomics of 12 strains of Erwinia amylovora identifies a pan-genome with a large conserved core and provides insights into host specificity.</title>
        <authorList>
            <person name="Mann R.A."/>
            <person name="Smits T.H.M."/>
            <person name="Buehlmann A."/>
            <person name="Blom J."/>
            <person name="Goesmann A."/>
            <person name="Frey J.E."/>
            <person name="Plummer K.M."/>
            <person name="Beer S.V."/>
            <person name="Luck J."/>
            <person name="Duffy B."/>
            <person name="Rodoni B."/>
        </authorList>
    </citation>
    <scope>NUCLEOTIDE SEQUENCE [LARGE SCALE GENOMIC DNA]</scope>
    <source>
        <strain evidence="2">CFBP 1232</strain>
    </source>
</reference>
<comment type="caution">
    <text evidence="1">The sequence shown here is derived from an EMBL/GenBank/DDBJ whole genome shotgun (WGS) entry which is preliminary data.</text>
</comment>
<sequence length="36" mass="4053">MNFIANVLFRHLNVGVNDCLVLNEQILPILLQIAGF</sequence>
<evidence type="ECO:0000313" key="2">
    <source>
        <dbReference type="Proteomes" id="UP000013111"/>
    </source>
</evidence>
<dbReference type="Proteomes" id="UP000013111">
    <property type="component" value="Unassembled WGS sequence"/>
</dbReference>
<protein>
    <submittedName>
        <fullName evidence="1">Uncharacterized protein</fullName>
    </submittedName>
</protein>
<reference evidence="1 2" key="1">
    <citation type="submission" date="2012-11" db="EMBL/GenBank/DDBJ databases">
        <authorList>
            <person name="Linke B."/>
        </authorList>
    </citation>
    <scope>NUCLEOTIDE SEQUENCE [LARGE SCALE GENOMIC DNA]</scope>
    <source>
        <strain evidence="2">CFBP 1232</strain>
    </source>
</reference>
<name>A0A831A0D2_ERWAM</name>
<accession>A0A831A0D2</accession>
<dbReference type="AlphaFoldDB" id="A0A831A0D2"/>